<dbReference type="GO" id="GO:0006606">
    <property type="term" value="P:protein import into nucleus"/>
    <property type="evidence" value="ECO:0007669"/>
    <property type="project" value="TreeGrafter"/>
</dbReference>
<keyword evidence="6" id="KW-0811">Translocation</keyword>
<accession>T1GCU8</accession>
<evidence type="ECO:0000256" key="7">
    <source>
        <dbReference type="ARBA" id="ARBA00023132"/>
    </source>
</evidence>
<reference evidence="11" key="2">
    <citation type="submission" date="2015-06" db="UniProtKB">
        <authorList>
            <consortium name="EnsemblMetazoa"/>
        </authorList>
    </citation>
    <scope>IDENTIFICATION</scope>
</reference>
<dbReference type="EnsemblMetazoa" id="MESCA001121-RA">
    <property type="protein sequence ID" value="MESCA001121-PA"/>
    <property type="gene ID" value="MESCA001121"/>
</dbReference>
<feature type="coiled-coil region" evidence="9">
    <location>
        <begin position="21"/>
        <end position="97"/>
    </location>
</feature>
<evidence type="ECO:0000313" key="12">
    <source>
        <dbReference type="Proteomes" id="UP000015102"/>
    </source>
</evidence>
<protein>
    <recommendedName>
        <fullName evidence="10">Nucleoporin NSP1-like C-terminal domain-containing protein</fullName>
    </recommendedName>
</protein>
<dbReference type="AlphaFoldDB" id="T1GCU8"/>
<dbReference type="GO" id="GO:0051028">
    <property type="term" value="P:mRNA transport"/>
    <property type="evidence" value="ECO:0007669"/>
    <property type="project" value="UniProtKB-KW"/>
</dbReference>
<dbReference type="GO" id="GO:0006405">
    <property type="term" value="P:RNA export from nucleus"/>
    <property type="evidence" value="ECO:0007669"/>
    <property type="project" value="TreeGrafter"/>
</dbReference>
<reference evidence="12" key="1">
    <citation type="submission" date="2013-02" db="EMBL/GenBank/DDBJ databases">
        <authorList>
            <person name="Hughes D."/>
        </authorList>
    </citation>
    <scope>NUCLEOTIDE SEQUENCE</scope>
    <source>
        <strain>Durham</strain>
        <strain evidence="12">NC isolate 2 -- Noor lab</strain>
    </source>
</reference>
<dbReference type="STRING" id="36166.T1GCU8"/>
<keyword evidence="5" id="KW-0653">Protein transport</keyword>
<keyword evidence="12" id="KW-1185">Reference proteome</keyword>
<dbReference type="FunFam" id="1.20.5.170:FF:000040">
    <property type="entry name" value="Nuclear pore glycoprotein p62"/>
    <property type="match status" value="1"/>
</dbReference>
<dbReference type="GO" id="GO:0005543">
    <property type="term" value="F:phospholipid binding"/>
    <property type="evidence" value="ECO:0007669"/>
    <property type="project" value="TreeGrafter"/>
</dbReference>
<evidence type="ECO:0000256" key="4">
    <source>
        <dbReference type="ARBA" id="ARBA00022816"/>
    </source>
</evidence>
<evidence type="ECO:0000256" key="9">
    <source>
        <dbReference type="SAM" id="Coils"/>
    </source>
</evidence>
<evidence type="ECO:0000256" key="5">
    <source>
        <dbReference type="ARBA" id="ARBA00022927"/>
    </source>
</evidence>
<organism evidence="11 12">
    <name type="scientific">Megaselia scalaris</name>
    <name type="common">Humpbacked fly</name>
    <name type="synonym">Phora scalaris</name>
    <dbReference type="NCBI Taxonomy" id="36166"/>
    <lineage>
        <taxon>Eukaryota</taxon>
        <taxon>Metazoa</taxon>
        <taxon>Ecdysozoa</taxon>
        <taxon>Arthropoda</taxon>
        <taxon>Hexapoda</taxon>
        <taxon>Insecta</taxon>
        <taxon>Pterygota</taxon>
        <taxon>Neoptera</taxon>
        <taxon>Endopterygota</taxon>
        <taxon>Diptera</taxon>
        <taxon>Brachycera</taxon>
        <taxon>Muscomorpha</taxon>
        <taxon>Platypezoidea</taxon>
        <taxon>Phoridae</taxon>
        <taxon>Megaseliini</taxon>
        <taxon>Megaselia</taxon>
    </lineage>
</organism>
<evidence type="ECO:0000256" key="1">
    <source>
        <dbReference type="ARBA" id="ARBA00004567"/>
    </source>
</evidence>
<name>T1GCU8_MEGSC</name>
<comment type="subcellular location">
    <subcellularLocation>
        <location evidence="1">Nucleus</location>
        <location evidence="1">Nuclear pore complex</location>
    </subcellularLocation>
</comment>
<dbReference type="GO" id="GO:0017056">
    <property type="term" value="F:structural constituent of nuclear pore"/>
    <property type="evidence" value="ECO:0007669"/>
    <property type="project" value="InterPro"/>
</dbReference>
<dbReference type="GO" id="GO:0044613">
    <property type="term" value="C:nuclear pore central transport channel"/>
    <property type="evidence" value="ECO:0007669"/>
    <property type="project" value="TreeGrafter"/>
</dbReference>
<evidence type="ECO:0000256" key="2">
    <source>
        <dbReference type="ARBA" id="ARBA00005911"/>
    </source>
</evidence>
<evidence type="ECO:0000256" key="8">
    <source>
        <dbReference type="ARBA" id="ARBA00023242"/>
    </source>
</evidence>
<dbReference type="HOGENOM" id="CLU_025936_2_1_1"/>
<keyword evidence="9" id="KW-0175">Coiled coil</keyword>
<dbReference type="EMBL" id="CAQQ02044910">
    <property type="status" value="NOT_ANNOTATED_CDS"/>
    <property type="molecule type" value="Genomic_DNA"/>
</dbReference>
<dbReference type="OMA" id="YHMAENI"/>
<feature type="domain" description="Nucleoporin NSP1-like C-terminal" evidence="10">
    <location>
        <begin position="12"/>
        <end position="108"/>
    </location>
</feature>
<keyword evidence="7" id="KW-0906">Nuclear pore complex</keyword>
<evidence type="ECO:0000256" key="6">
    <source>
        <dbReference type="ARBA" id="ARBA00023010"/>
    </source>
</evidence>
<keyword evidence="3" id="KW-0813">Transport</keyword>
<sequence length="208" mass="23917">MVKNSSTVSAAPAPTAASVSYNQIEEYINKWTLELEEQEKVFTEQAAQINAWDQLLISNNQKILELNKAVQKVKAEQETLEQELEFISTQHTELEESIAPLQKEFNKIPQMDVERTQVYMTVENLDTQLKQMSEDLKEVIVNLNEANKCQDNSDPIIQIGKILNAHMSSLQWIENTSSNVSAKLDDLSKMHETFKRESERSFRSAYYN</sequence>
<dbReference type="Pfam" id="PF05064">
    <property type="entry name" value="Nsp1_C"/>
    <property type="match status" value="1"/>
</dbReference>
<proteinExistence type="inferred from homology"/>
<dbReference type="InterPro" id="IPR026010">
    <property type="entry name" value="NSP1/NUP62"/>
</dbReference>
<dbReference type="InterPro" id="IPR007758">
    <property type="entry name" value="Nucleoporin_NSP1_C"/>
</dbReference>
<dbReference type="Proteomes" id="UP000015102">
    <property type="component" value="Unassembled WGS sequence"/>
</dbReference>
<evidence type="ECO:0000313" key="11">
    <source>
        <dbReference type="EnsemblMetazoa" id="MESCA001121-PA"/>
    </source>
</evidence>
<keyword evidence="4" id="KW-0509">mRNA transport</keyword>
<dbReference type="PANTHER" id="PTHR12084">
    <property type="entry name" value="NUCLEAR PORE GLYCOPROTEIN P62-RELATED"/>
    <property type="match status" value="1"/>
</dbReference>
<evidence type="ECO:0000259" key="10">
    <source>
        <dbReference type="Pfam" id="PF05064"/>
    </source>
</evidence>
<dbReference type="PANTHER" id="PTHR12084:SF0">
    <property type="entry name" value="NUCLEAR PORE GLYCOPROTEIN P62"/>
    <property type="match status" value="1"/>
</dbReference>
<evidence type="ECO:0000256" key="3">
    <source>
        <dbReference type="ARBA" id="ARBA00022448"/>
    </source>
</evidence>
<dbReference type="Gene3D" id="1.20.5.170">
    <property type="match status" value="1"/>
</dbReference>
<keyword evidence="8" id="KW-0539">Nucleus</keyword>
<comment type="similarity">
    <text evidence="2">Belongs to the nucleoporin NSP1/NUP62 family.</text>
</comment>